<dbReference type="Gene3D" id="3.40.50.1110">
    <property type="entry name" value="SGNH hydrolase"/>
    <property type="match status" value="1"/>
</dbReference>
<dbReference type="SUPFAM" id="SSF52266">
    <property type="entry name" value="SGNH hydrolase"/>
    <property type="match status" value="1"/>
</dbReference>
<proteinExistence type="predicted"/>
<dbReference type="InterPro" id="IPR036514">
    <property type="entry name" value="SGNH_hydro_sf"/>
</dbReference>
<keyword evidence="1" id="KW-0812">Transmembrane</keyword>
<keyword evidence="1" id="KW-1133">Transmembrane helix</keyword>
<reference evidence="2" key="1">
    <citation type="submission" date="2021-01" db="EMBL/GenBank/DDBJ databases">
        <authorList>
            <person name="Corre E."/>
            <person name="Pelletier E."/>
            <person name="Niang G."/>
            <person name="Scheremetjew M."/>
            <person name="Finn R."/>
            <person name="Kale V."/>
            <person name="Holt S."/>
            <person name="Cochrane G."/>
            <person name="Meng A."/>
            <person name="Brown T."/>
            <person name="Cohen L."/>
        </authorList>
    </citation>
    <scope>NUCLEOTIDE SEQUENCE</scope>
    <source>
        <strain evidence="2">CCMP281</strain>
    </source>
</reference>
<evidence type="ECO:0008006" key="3">
    <source>
        <dbReference type="Google" id="ProtNLM"/>
    </source>
</evidence>
<dbReference type="AlphaFoldDB" id="A0A7S3B1W4"/>
<gene>
    <name evidence="2" type="ORF">HERI1096_LOCUS21547</name>
</gene>
<protein>
    <recommendedName>
        <fullName evidence="3">SGNH hydrolase-type esterase domain-containing protein</fullName>
    </recommendedName>
</protein>
<name>A0A7S3B1W4_9EUKA</name>
<dbReference type="EMBL" id="HBHX01038751">
    <property type="protein sequence ID" value="CAE0120846.1"/>
    <property type="molecule type" value="Transcribed_RNA"/>
</dbReference>
<accession>A0A7S3B1W4</accession>
<evidence type="ECO:0000256" key="1">
    <source>
        <dbReference type="SAM" id="Phobius"/>
    </source>
</evidence>
<organism evidence="2">
    <name type="scientific">Haptolina ericina</name>
    <dbReference type="NCBI Taxonomy" id="156174"/>
    <lineage>
        <taxon>Eukaryota</taxon>
        <taxon>Haptista</taxon>
        <taxon>Haptophyta</taxon>
        <taxon>Prymnesiophyceae</taxon>
        <taxon>Prymnesiales</taxon>
        <taxon>Prymnesiaceae</taxon>
        <taxon>Haptolina</taxon>
    </lineage>
</organism>
<evidence type="ECO:0000313" key="2">
    <source>
        <dbReference type="EMBL" id="CAE0120846.1"/>
    </source>
</evidence>
<feature type="transmembrane region" description="Helical" evidence="1">
    <location>
        <begin position="12"/>
        <end position="32"/>
    </location>
</feature>
<keyword evidence="1" id="KW-0472">Membrane</keyword>
<sequence length="166" mass="18282">MLMRLHLSHRQLAGAAAFVVMIGINNLLGGAAETKMRRAKQNSPAQVAEGVQLVVDLLTSMAMGRQLPIFVSRVMRVIDGDAETQDKWLSPPASETNALVDELNDHLVQLQRCQFVPLEMPLEPALFQRDGIHLSPAGMDELVRQLLKHVDLLRKLAAVSKSTARS</sequence>